<feature type="compositionally biased region" description="Basic and acidic residues" evidence="7">
    <location>
        <begin position="160"/>
        <end position="169"/>
    </location>
</feature>
<accession>L0EHH8</accession>
<feature type="domain" description="YetF C-terminal" evidence="9">
    <location>
        <begin position="82"/>
        <end position="232"/>
    </location>
</feature>
<proteinExistence type="inferred from homology"/>
<feature type="transmembrane region" description="Helical" evidence="8">
    <location>
        <begin position="33"/>
        <end position="53"/>
    </location>
</feature>
<keyword evidence="6 8" id="KW-0472">Membrane</keyword>
<evidence type="ECO:0000256" key="4">
    <source>
        <dbReference type="ARBA" id="ARBA00022692"/>
    </source>
</evidence>
<dbReference type="STRING" id="717605.Theco_2511"/>
<dbReference type="eggNOG" id="COG2323">
    <property type="taxonomic scope" value="Bacteria"/>
</dbReference>
<evidence type="ECO:0000313" key="11">
    <source>
        <dbReference type="Proteomes" id="UP000010795"/>
    </source>
</evidence>
<evidence type="ECO:0000259" key="9">
    <source>
        <dbReference type="Pfam" id="PF04239"/>
    </source>
</evidence>
<comment type="subcellular location">
    <subcellularLocation>
        <location evidence="1">Cell membrane</location>
        <topology evidence="1">Multi-pass membrane protein</topology>
    </subcellularLocation>
</comment>
<keyword evidence="3" id="KW-1003">Cell membrane</keyword>
<evidence type="ECO:0000256" key="5">
    <source>
        <dbReference type="ARBA" id="ARBA00022989"/>
    </source>
</evidence>
<organism evidence="10 11">
    <name type="scientific">Thermobacillus composti (strain DSM 18247 / JCM 13945 / KWC4)</name>
    <dbReference type="NCBI Taxonomy" id="717605"/>
    <lineage>
        <taxon>Bacteria</taxon>
        <taxon>Bacillati</taxon>
        <taxon>Bacillota</taxon>
        <taxon>Bacilli</taxon>
        <taxon>Bacillales</taxon>
        <taxon>Paenibacillaceae</taxon>
        <taxon>Thermobacillus</taxon>
    </lineage>
</organism>
<keyword evidence="4 8" id="KW-0812">Transmembrane</keyword>
<protein>
    <submittedName>
        <fullName evidence="10">Putative membrane protein</fullName>
    </submittedName>
</protein>
<sequence>MQELGHIVLRTVIMYFVVLAVMRIMGSREIGKLSVFDFVVSVMIAEIAVISIIEPDKAMMHALVPLAALLTIQVGTSLILLKSRKLRLMFDAKPQIVIEKGRLNRDVMRKQRYTLDDLMVQLREQQIASVGDVEFAVLEPNGKLSVIKKQEAEGGGTEPGTEKQEKAQQDHASGTVRFPPKYRFETLPVPLIMDGQVLEENLEKLGKNRFWLRSELRSRGISDVKDVFLCTLDHRGRLFVDAARKPQP</sequence>
<feature type="transmembrane region" description="Helical" evidence="8">
    <location>
        <begin position="6"/>
        <end position="26"/>
    </location>
</feature>
<evidence type="ECO:0000256" key="7">
    <source>
        <dbReference type="SAM" id="MobiDB-lite"/>
    </source>
</evidence>
<evidence type="ECO:0000256" key="2">
    <source>
        <dbReference type="ARBA" id="ARBA00006448"/>
    </source>
</evidence>
<evidence type="ECO:0000313" key="10">
    <source>
        <dbReference type="EMBL" id="AGA58615.1"/>
    </source>
</evidence>
<reference evidence="11" key="1">
    <citation type="submission" date="2012-01" db="EMBL/GenBank/DDBJ databases">
        <title>Complete sequence of chromosome of Thermobacillus composti KWC4.</title>
        <authorList>
            <person name="Lucas S."/>
            <person name="Han J."/>
            <person name="Lapidus A."/>
            <person name="Cheng J.-F."/>
            <person name="Goodwin L."/>
            <person name="Pitluck S."/>
            <person name="Peters L."/>
            <person name="Ovchinnikova G."/>
            <person name="Teshima H."/>
            <person name="Detter J.C."/>
            <person name="Han C."/>
            <person name="Tapia R."/>
            <person name="Land M."/>
            <person name="Hauser L."/>
            <person name="Kyrpides N."/>
            <person name="Ivanova N."/>
            <person name="Pagani I."/>
            <person name="Anderson I."/>
            <person name="Woyke T."/>
        </authorList>
    </citation>
    <scope>NUCLEOTIDE SEQUENCE [LARGE SCALE GENOMIC DNA]</scope>
    <source>
        <strain evidence="11">DSM 18247 / JCM 13945 / KWC4</strain>
    </source>
</reference>
<dbReference type="HOGENOM" id="CLU_077149_0_1_9"/>
<evidence type="ECO:0000256" key="8">
    <source>
        <dbReference type="SAM" id="Phobius"/>
    </source>
</evidence>
<dbReference type="AlphaFoldDB" id="L0EHH8"/>
<evidence type="ECO:0000256" key="6">
    <source>
        <dbReference type="ARBA" id="ARBA00023136"/>
    </source>
</evidence>
<dbReference type="Gene3D" id="3.30.240.20">
    <property type="entry name" value="bsu07140 like domains"/>
    <property type="match status" value="2"/>
</dbReference>
<keyword evidence="5 8" id="KW-1133">Transmembrane helix</keyword>
<dbReference type="InterPro" id="IPR023090">
    <property type="entry name" value="UPF0702_alpha/beta_dom_sf"/>
</dbReference>
<name>L0EHH8_THECK</name>
<dbReference type="RefSeq" id="WP_015255359.1">
    <property type="nucleotide sequence ID" value="NC_019897.1"/>
</dbReference>
<feature type="region of interest" description="Disordered" evidence="7">
    <location>
        <begin position="148"/>
        <end position="173"/>
    </location>
</feature>
<dbReference type="EMBL" id="CP003255">
    <property type="protein sequence ID" value="AGA58615.1"/>
    <property type="molecule type" value="Genomic_DNA"/>
</dbReference>
<evidence type="ECO:0000256" key="1">
    <source>
        <dbReference type="ARBA" id="ARBA00004651"/>
    </source>
</evidence>
<keyword evidence="11" id="KW-1185">Reference proteome</keyword>
<gene>
    <name evidence="10" type="ordered locus">Theco_2511</name>
</gene>
<comment type="similarity">
    <text evidence="2">Belongs to the UPF0702 family.</text>
</comment>
<dbReference type="KEGG" id="tco:Theco_2511"/>
<dbReference type="InterPro" id="IPR007353">
    <property type="entry name" value="DUF421"/>
</dbReference>
<evidence type="ECO:0000256" key="3">
    <source>
        <dbReference type="ARBA" id="ARBA00022475"/>
    </source>
</evidence>
<feature type="transmembrane region" description="Helical" evidence="8">
    <location>
        <begin position="59"/>
        <end position="81"/>
    </location>
</feature>
<dbReference type="GO" id="GO:0005886">
    <property type="term" value="C:plasma membrane"/>
    <property type="evidence" value="ECO:0007669"/>
    <property type="project" value="UniProtKB-SubCell"/>
</dbReference>
<dbReference type="PANTHER" id="PTHR34582">
    <property type="entry name" value="UPF0702 TRANSMEMBRANE PROTEIN YCAP"/>
    <property type="match status" value="1"/>
</dbReference>
<dbReference type="Proteomes" id="UP000010795">
    <property type="component" value="Chromosome"/>
</dbReference>
<dbReference type="PANTHER" id="PTHR34582:SF6">
    <property type="entry name" value="UPF0702 TRANSMEMBRANE PROTEIN YCAP"/>
    <property type="match status" value="1"/>
</dbReference>
<dbReference type="Pfam" id="PF04239">
    <property type="entry name" value="DUF421"/>
    <property type="match status" value="1"/>
</dbReference>